<sequence length="339" mass="37849">MVAADPMNLKMQIDPHTRPPFDSQGVFSHMSAPDLSFWSQMEGTSLFCNSAAIAAAASEAAVNMHNNSMPLFGSQGVLDSNQAFQSLAHLPGAFNLNSLTHQDVNFDHLQNHRPPQNQMNDHHPNPSVTQTQQSHHPNPIPFWPNGSPQNHHENSMMFNQNPIQKLSDFRTVMLPTEDKRSPNSPYGRVAGTPIPVGNTIVCQVCLSAPSNGLHFGAKVCAACAAFFRRSVSENKRYICKRSQRCTLKVNEPNGYRKICRECRFKRCLEIGMLPENVQHKRHRREADNVCSPSSNPQSSQQSPHMTNPQLNNLQSDYLDLFNQQHPGLSNNSFLSSSSR</sequence>
<evidence type="ECO:0000313" key="2">
    <source>
        <dbReference type="WBParaSite" id="JU765_v2.g16800.t1"/>
    </source>
</evidence>
<proteinExistence type="predicted"/>
<reference evidence="2" key="1">
    <citation type="submission" date="2022-11" db="UniProtKB">
        <authorList>
            <consortium name="WormBaseParasite"/>
        </authorList>
    </citation>
    <scope>IDENTIFICATION</scope>
</reference>
<evidence type="ECO:0000313" key="1">
    <source>
        <dbReference type="Proteomes" id="UP000887576"/>
    </source>
</evidence>
<dbReference type="WBParaSite" id="JU765_v2.g16800.t1">
    <property type="protein sequence ID" value="JU765_v2.g16800.t1"/>
    <property type="gene ID" value="JU765_v2.g16800"/>
</dbReference>
<name>A0AC34QJ84_9BILA</name>
<organism evidence="1 2">
    <name type="scientific">Panagrolaimus sp. JU765</name>
    <dbReference type="NCBI Taxonomy" id="591449"/>
    <lineage>
        <taxon>Eukaryota</taxon>
        <taxon>Metazoa</taxon>
        <taxon>Ecdysozoa</taxon>
        <taxon>Nematoda</taxon>
        <taxon>Chromadorea</taxon>
        <taxon>Rhabditida</taxon>
        <taxon>Tylenchina</taxon>
        <taxon>Panagrolaimomorpha</taxon>
        <taxon>Panagrolaimoidea</taxon>
        <taxon>Panagrolaimidae</taxon>
        <taxon>Panagrolaimus</taxon>
    </lineage>
</organism>
<accession>A0AC34QJ84</accession>
<dbReference type="Proteomes" id="UP000887576">
    <property type="component" value="Unplaced"/>
</dbReference>
<protein>
    <submittedName>
        <fullName evidence="2">Nuclear receptor domain-containing protein</fullName>
    </submittedName>
</protein>